<dbReference type="Gene3D" id="1.20.1280.250">
    <property type="match status" value="1"/>
</dbReference>
<dbReference type="GO" id="GO:0008270">
    <property type="term" value="F:zinc ion binding"/>
    <property type="evidence" value="ECO:0007669"/>
    <property type="project" value="UniProtKB-KW"/>
</dbReference>
<dbReference type="STRING" id="1027249.SAMN05216179_2872"/>
<keyword evidence="3" id="KW-0479">Metal-binding</keyword>
<keyword evidence="3" id="KW-0863">Zinc-finger</keyword>
<sequence>MHEFIYPHQFHLIKQQLKTIVYAKDSSTDLNVVEAVREMALERIYNAFINLTDDQKNTLEPIHHISNKEEMETCLYSLKKQVIPFPKISQQMVEKAFPKAKKLKAPAMENIDLRETVYLRWYDKGSNKTYMLAPNEEKLVSLQGFLEPTQHKGICSICNGLEEVSLFTAERKGRIRGTYSKSGNYICKDSEVCNQNISTLEHLYFFIDHIK</sequence>
<dbReference type="AlphaFoldDB" id="A0A1M7Q7K6"/>
<dbReference type="InterPro" id="IPR032330">
    <property type="entry name" value="EF-G-binding_C"/>
</dbReference>
<dbReference type="InterPro" id="IPR010841">
    <property type="entry name" value="EF-G-binding_N"/>
</dbReference>
<evidence type="ECO:0000259" key="1">
    <source>
        <dbReference type="Pfam" id="PF07299"/>
    </source>
</evidence>
<feature type="domain" description="Elongation factor G-binding protein N-terminal" evidence="1">
    <location>
        <begin position="4"/>
        <end position="86"/>
    </location>
</feature>
<dbReference type="OrthoDB" id="1891078at2"/>
<keyword evidence="3" id="KW-0862">Zinc</keyword>
<dbReference type="CDD" id="cd16342">
    <property type="entry name" value="FusC_FusB"/>
    <property type="match status" value="1"/>
</dbReference>
<proteinExistence type="predicted"/>
<name>A0A1M7Q7K6_9BACI</name>
<organism evidence="3 4">
    <name type="scientific">Gracilibacillus kekensis</name>
    <dbReference type="NCBI Taxonomy" id="1027249"/>
    <lineage>
        <taxon>Bacteria</taxon>
        <taxon>Bacillati</taxon>
        <taxon>Bacillota</taxon>
        <taxon>Bacilli</taxon>
        <taxon>Bacillales</taxon>
        <taxon>Bacillaceae</taxon>
        <taxon>Gracilibacillus</taxon>
    </lineage>
</organism>
<evidence type="ECO:0000313" key="3">
    <source>
        <dbReference type="EMBL" id="SHN26549.1"/>
    </source>
</evidence>
<dbReference type="InterPro" id="IPR038344">
    <property type="entry name" value="EF-G_N_sf"/>
</dbReference>
<dbReference type="Pfam" id="PF07299">
    <property type="entry name" value="EF-G-binding_N"/>
    <property type="match status" value="1"/>
</dbReference>
<feature type="domain" description="Elongation factor G-binding protein C-terminal treble-clef zinc-finger" evidence="2">
    <location>
        <begin position="96"/>
        <end position="198"/>
    </location>
</feature>
<dbReference type="Pfam" id="PF16571">
    <property type="entry name" value="FBP_C"/>
    <property type="match status" value="1"/>
</dbReference>
<evidence type="ECO:0000259" key="2">
    <source>
        <dbReference type="Pfam" id="PF16571"/>
    </source>
</evidence>
<dbReference type="RefSeq" id="WP_073202540.1">
    <property type="nucleotide sequence ID" value="NZ_FRCZ01000006.1"/>
</dbReference>
<protein>
    <submittedName>
        <fullName evidence="3">FBP C-terminal treble-clef zinc-finger</fullName>
    </submittedName>
</protein>
<evidence type="ECO:0000313" key="4">
    <source>
        <dbReference type="Proteomes" id="UP000184184"/>
    </source>
</evidence>
<accession>A0A1M7Q7K6</accession>
<reference evidence="3 4" key="1">
    <citation type="submission" date="2016-11" db="EMBL/GenBank/DDBJ databases">
        <authorList>
            <person name="Jaros S."/>
            <person name="Januszkiewicz K."/>
            <person name="Wedrychowicz H."/>
        </authorList>
    </citation>
    <scope>NUCLEOTIDE SEQUENCE [LARGE SCALE GENOMIC DNA]</scope>
    <source>
        <strain evidence="3 4">CGMCC 1.10681</strain>
    </source>
</reference>
<keyword evidence="4" id="KW-1185">Reference proteome</keyword>
<dbReference type="EMBL" id="FRCZ01000006">
    <property type="protein sequence ID" value="SHN26549.1"/>
    <property type="molecule type" value="Genomic_DNA"/>
</dbReference>
<gene>
    <name evidence="3" type="ORF">SAMN05216179_2872</name>
</gene>
<dbReference type="Proteomes" id="UP000184184">
    <property type="component" value="Unassembled WGS sequence"/>
</dbReference>